<organism evidence="2">
    <name type="scientific">Caenorhabditis remanei</name>
    <name type="common">Caenorhabditis vulgaris</name>
    <dbReference type="NCBI Taxonomy" id="31234"/>
    <lineage>
        <taxon>Eukaryota</taxon>
        <taxon>Metazoa</taxon>
        <taxon>Ecdysozoa</taxon>
        <taxon>Nematoda</taxon>
        <taxon>Chromadorea</taxon>
        <taxon>Rhabditida</taxon>
        <taxon>Rhabditina</taxon>
        <taxon>Rhabditomorpha</taxon>
        <taxon>Rhabditoidea</taxon>
        <taxon>Rhabditidae</taxon>
        <taxon>Peloderinae</taxon>
        <taxon>Caenorhabditis</taxon>
    </lineage>
</organism>
<name>E3M2C1_CAERE</name>
<dbReference type="RefSeq" id="XP_003109653.2">
    <property type="nucleotide sequence ID" value="XM_003109605.2"/>
</dbReference>
<dbReference type="EMBL" id="DS268422">
    <property type="protein sequence ID" value="EFO89795.1"/>
    <property type="molecule type" value="Genomic_DNA"/>
</dbReference>
<reference evidence="1" key="1">
    <citation type="submission" date="2007-07" db="EMBL/GenBank/DDBJ databases">
        <title>PCAP assembly of the Caenorhabditis remanei genome.</title>
        <authorList>
            <consortium name="The Caenorhabditis remanei Sequencing Consortium"/>
            <person name="Wilson R.K."/>
        </authorList>
    </citation>
    <scope>NUCLEOTIDE SEQUENCE [LARGE SCALE GENOMIC DNA]</scope>
    <source>
        <strain evidence="1">PB4641</strain>
    </source>
</reference>
<dbReference type="HOGENOM" id="CLU_2335535_0_0_1"/>
<gene>
    <name evidence="1" type="ORF">CRE_07251</name>
</gene>
<keyword evidence="2" id="KW-1185">Reference proteome</keyword>
<proteinExistence type="predicted"/>
<dbReference type="OrthoDB" id="5814434at2759"/>
<dbReference type="CTD" id="9821457"/>
<evidence type="ECO:0000313" key="2">
    <source>
        <dbReference type="Proteomes" id="UP000008281"/>
    </source>
</evidence>
<accession>E3M2C1</accession>
<protein>
    <submittedName>
        <fullName evidence="1">Uncharacterized protein</fullName>
    </submittedName>
</protein>
<dbReference type="eggNOG" id="ENOG502T3DZ">
    <property type="taxonomic scope" value="Eukaryota"/>
</dbReference>
<dbReference type="GeneID" id="9821457"/>
<dbReference type="Proteomes" id="UP000008281">
    <property type="component" value="Unassembled WGS sequence"/>
</dbReference>
<dbReference type="OMA" id="HIMNAEN"/>
<dbReference type="KEGG" id="crq:GCK72_023658"/>
<sequence length="107" mass="12423">MSNYFSIAISSMCPVTEELIDLRLKVHIMNAENFLKTKNEHFNLIARVDEMDADKISHETKEKIESIRRRGAYYSIRGGNNFVRYTHNLVKLNNGLRRIIAGLKINI</sequence>
<evidence type="ECO:0000313" key="1">
    <source>
        <dbReference type="EMBL" id="EFO89795.1"/>
    </source>
</evidence>
<dbReference type="FunCoup" id="E3M2C1">
    <property type="interactions" value="1764"/>
</dbReference>
<dbReference type="AlphaFoldDB" id="E3M2C1"/>